<dbReference type="STRING" id="1172194.WQQ_22810"/>
<accession>I7ZJN5</accession>
<dbReference type="Pfam" id="PF13412">
    <property type="entry name" value="HTH_24"/>
    <property type="match status" value="1"/>
</dbReference>
<reference evidence="2 3" key="1">
    <citation type="journal article" date="2012" name="J. Bacteriol.">
        <title>Genome Sequence of n-Alkane-Degrading Hydrocarboniphaga effusa Strain AP103T (ATCC BAA-332T).</title>
        <authorList>
            <person name="Chang H.K."/>
            <person name="Zylstra G.J."/>
            <person name="Chae J.C."/>
        </authorList>
    </citation>
    <scope>NUCLEOTIDE SEQUENCE [LARGE SCALE GENOMIC DNA]</scope>
    <source>
        <strain evidence="2 3">AP103</strain>
    </source>
</reference>
<gene>
    <name evidence="2" type="ORF">WQQ_22810</name>
</gene>
<dbReference type="Gene3D" id="3.30.420.40">
    <property type="match status" value="2"/>
</dbReference>
<dbReference type="InterPro" id="IPR036390">
    <property type="entry name" value="WH_DNA-bd_sf"/>
</dbReference>
<keyword evidence="3" id="KW-1185">Reference proteome</keyword>
<proteinExistence type="inferred from homology"/>
<dbReference type="SUPFAM" id="SSF53067">
    <property type="entry name" value="Actin-like ATPase domain"/>
    <property type="match status" value="1"/>
</dbReference>
<protein>
    <submittedName>
        <fullName evidence="2">ROK family protein</fullName>
    </submittedName>
</protein>
<dbReference type="Proteomes" id="UP000003704">
    <property type="component" value="Unassembled WGS sequence"/>
</dbReference>
<dbReference type="InterPro" id="IPR036388">
    <property type="entry name" value="WH-like_DNA-bd_sf"/>
</dbReference>
<dbReference type="InterPro" id="IPR043129">
    <property type="entry name" value="ATPase_NBD"/>
</dbReference>
<dbReference type="SUPFAM" id="SSF46785">
    <property type="entry name" value="Winged helix' DNA-binding domain"/>
    <property type="match status" value="1"/>
</dbReference>
<dbReference type="InterPro" id="IPR000600">
    <property type="entry name" value="ROK"/>
</dbReference>
<name>I7ZJN5_9GAMM</name>
<evidence type="ECO:0000313" key="2">
    <source>
        <dbReference type="EMBL" id="EIT72144.1"/>
    </source>
</evidence>
<dbReference type="OrthoDB" id="8595273at2"/>
<dbReference type="Pfam" id="PF00480">
    <property type="entry name" value="ROK"/>
    <property type="match status" value="1"/>
</dbReference>
<dbReference type="RefSeq" id="WP_007185224.1">
    <property type="nucleotide sequence ID" value="NZ_AKGD01000001.1"/>
</dbReference>
<sequence>MATRVGQGRNSINLRRYNERLVLQVLRRVGPASKADLARRTNLANSAIGNIVQALENDGLVELKGRMLDGQRGQPATLLMLNPKGAFGVGVRLDRELIETVLTDFNGEILTRRVHRQLLPLPQDALKLVCRDIKDVLKVIPPRQRERLAGIGLAQPYNLGAWLNELGYAGKDFLPWDDYDFAAELSRATGIPVFSENDANAAVIAELFYGCGRRFDDFAYVFMGAVIGGGAVIAGECLLGASGNACDIAVMPVPSSTLPSARPNRAAWDILLSRASLNALERHLRHSGLHIGSNVAELEPYVAQRHPAVMEWLDDCVDALAPALRSIVCLLDVPVLVIDSDVDAGLIDCLMERLRNLLQQQAPEARSVPEFVRGTFGSDAGAVGAACLPMFFSYSPRAEILRGSVESIEADHAG</sequence>
<comment type="caution">
    <text evidence="2">The sequence shown here is derived from an EMBL/GenBank/DDBJ whole genome shotgun (WGS) entry which is preliminary data.</text>
</comment>
<evidence type="ECO:0000256" key="1">
    <source>
        <dbReference type="ARBA" id="ARBA00006479"/>
    </source>
</evidence>
<dbReference type="PANTHER" id="PTHR18964:SF149">
    <property type="entry name" value="BIFUNCTIONAL UDP-N-ACETYLGLUCOSAMINE 2-EPIMERASE_N-ACETYLMANNOSAMINE KINASE"/>
    <property type="match status" value="1"/>
</dbReference>
<dbReference type="EMBL" id="AKGD01000001">
    <property type="protein sequence ID" value="EIT72144.1"/>
    <property type="molecule type" value="Genomic_DNA"/>
</dbReference>
<evidence type="ECO:0000313" key="3">
    <source>
        <dbReference type="Proteomes" id="UP000003704"/>
    </source>
</evidence>
<dbReference type="AlphaFoldDB" id="I7ZJN5"/>
<dbReference type="Gene3D" id="1.10.10.10">
    <property type="entry name" value="Winged helix-like DNA-binding domain superfamily/Winged helix DNA-binding domain"/>
    <property type="match status" value="1"/>
</dbReference>
<dbReference type="PANTHER" id="PTHR18964">
    <property type="entry name" value="ROK (REPRESSOR, ORF, KINASE) FAMILY"/>
    <property type="match status" value="1"/>
</dbReference>
<comment type="similarity">
    <text evidence="1">Belongs to the ROK (NagC/XylR) family.</text>
</comment>
<organism evidence="2 3">
    <name type="scientific">Hydrocarboniphaga effusa AP103</name>
    <dbReference type="NCBI Taxonomy" id="1172194"/>
    <lineage>
        <taxon>Bacteria</taxon>
        <taxon>Pseudomonadati</taxon>
        <taxon>Pseudomonadota</taxon>
        <taxon>Gammaproteobacteria</taxon>
        <taxon>Nevskiales</taxon>
        <taxon>Nevskiaceae</taxon>
        <taxon>Hydrocarboniphaga</taxon>
    </lineage>
</organism>